<dbReference type="InterPro" id="IPR007693">
    <property type="entry name" value="DNA_helicase_DnaB-like_N"/>
</dbReference>
<evidence type="ECO:0000256" key="10">
    <source>
        <dbReference type="ARBA" id="ARBA00044969"/>
    </source>
</evidence>
<evidence type="ECO:0000256" key="9">
    <source>
        <dbReference type="ARBA" id="ARBA00023235"/>
    </source>
</evidence>
<evidence type="ECO:0000313" key="14">
    <source>
        <dbReference type="Proteomes" id="UP000396835"/>
    </source>
</evidence>
<dbReference type="InterPro" id="IPR036185">
    <property type="entry name" value="DNA_heli_DnaB-like_N_sf"/>
</dbReference>
<dbReference type="OrthoDB" id="1050269at2"/>
<evidence type="ECO:0000256" key="7">
    <source>
        <dbReference type="ARBA" id="ARBA00022840"/>
    </source>
</evidence>
<gene>
    <name evidence="13" type="primary">dnaB</name>
    <name evidence="13" type="ORF">NCTC7812_01953</name>
</gene>
<dbReference type="GO" id="GO:0016887">
    <property type="term" value="F:ATP hydrolysis activity"/>
    <property type="evidence" value="ECO:0007669"/>
    <property type="project" value="RHEA"/>
</dbReference>
<dbReference type="InterPro" id="IPR027417">
    <property type="entry name" value="P-loop_NTPase"/>
</dbReference>
<name>A0A449I4P4_9BACE</name>
<dbReference type="InterPro" id="IPR016136">
    <property type="entry name" value="DNA_helicase_N/primase_C"/>
</dbReference>
<protein>
    <recommendedName>
        <fullName evidence="10">DNA 5'-3' helicase</fullName>
        <ecNumber evidence="10">5.6.2.3</ecNumber>
    </recommendedName>
</protein>
<dbReference type="GO" id="GO:0006269">
    <property type="term" value="P:DNA replication, synthesis of primer"/>
    <property type="evidence" value="ECO:0007669"/>
    <property type="project" value="UniProtKB-KW"/>
</dbReference>
<organism evidence="13 14">
    <name type="scientific">Prevotella heparinolytica</name>
    <dbReference type="NCBI Taxonomy" id="28113"/>
    <lineage>
        <taxon>Bacteria</taxon>
        <taxon>Pseudomonadati</taxon>
        <taxon>Bacteroidota</taxon>
        <taxon>Bacteroidia</taxon>
        <taxon>Bacteroidales</taxon>
        <taxon>Bacteroidaceae</taxon>
        <taxon>Bacteroides</taxon>
    </lineage>
</organism>
<proteinExistence type="inferred from homology"/>
<dbReference type="Pfam" id="PF00772">
    <property type="entry name" value="DnaB"/>
    <property type="match status" value="1"/>
</dbReference>
<dbReference type="GO" id="GO:0043139">
    <property type="term" value="F:5'-3' DNA helicase activity"/>
    <property type="evidence" value="ECO:0007669"/>
    <property type="project" value="UniProtKB-EC"/>
</dbReference>
<evidence type="ECO:0000256" key="11">
    <source>
        <dbReference type="ARBA" id="ARBA00048954"/>
    </source>
</evidence>
<evidence type="ECO:0000259" key="12">
    <source>
        <dbReference type="PROSITE" id="PS51199"/>
    </source>
</evidence>
<keyword evidence="4" id="KW-0547">Nucleotide-binding</keyword>
<dbReference type="GO" id="GO:0005829">
    <property type="term" value="C:cytosol"/>
    <property type="evidence" value="ECO:0007669"/>
    <property type="project" value="TreeGrafter"/>
</dbReference>
<feature type="domain" description="SF4 helicase" evidence="12">
    <location>
        <begin position="170"/>
        <end position="439"/>
    </location>
</feature>
<accession>A0A449I4P4</accession>
<dbReference type="GO" id="GO:0005524">
    <property type="term" value="F:ATP binding"/>
    <property type="evidence" value="ECO:0007669"/>
    <property type="project" value="UniProtKB-KW"/>
</dbReference>
<sequence>MQRNLGLPYNEDIERLVLGTLMTRRDALAEAGPGLTEDCFYHNFHKRIFRAIKSVDAKGTRPDAMTVWNEMKGAVDPGHDWPAFLKVMDNETFDLPQHVAILGEYRGHRKIYEIGQYLLSNVHTTENSADVIENARKQLDGVHAERESGVTTLYEAVSEVVGRVNSNMNRQDVCTGSPTGFKALDRLGVLRPSNLTVIAADSSQGKTSLAVSFCMNAAAAGTKIAFYTMEMTPAELASRMLSGASGISGRTIMNAPLKDGEIPAFDNSVQKVCGLPIYFDGRSNSSIDVILSSIRMLKKRHDIDGAVVDYLQILSVNGRTNNEEMNMGSVARRLKNIAKDLNIWVLALSQLSRDKTDVAPNLYRIRGSGQITEAADNVMLLYRPEVYGRDKRYPEPHSGVSTVNTAMIDLAKGRNIGTMKMICGFDAPTTRFYDLPEIPSITSTEATEDNPF</sequence>
<dbReference type="Gene3D" id="3.40.50.300">
    <property type="entry name" value="P-loop containing nucleotide triphosphate hydrolases"/>
    <property type="match status" value="1"/>
</dbReference>
<dbReference type="InterPro" id="IPR007694">
    <property type="entry name" value="DNA_helicase_DnaB-like_C"/>
</dbReference>
<keyword evidence="3" id="KW-0235">DNA replication</keyword>
<dbReference type="RefSeq" id="WP_131752402.1">
    <property type="nucleotide sequence ID" value="NZ_CAACYH010000004.1"/>
</dbReference>
<evidence type="ECO:0000256" key="4">
    <source>
        <dbReference type="ARBA" id="ARBA00022741"/>
    </source>
</evidence>
<keyword evidence="7" id="KW-0067">ATP-binding</keyword>
<dbReference type="Gene3D" id="1.10.860.10">
    <property type="entry name" value="DNAb Helicase, Chain A"/>
    <property type="match status" value="1"/>
</dbReference>
<dbReference type="EMBL" id="CAACYH010000004">
    <property type="protein sequence ID" value="VFB14401.1"/>
    <property type="molecule type" value="Genomic_DNA"/>
</dbReference>
<dbReference type="PANTHER" id="PTHR30153">
    <property type="entry name" value="REPLICATIVE DNA HELICASE DNAB"/>
    <property type="match status" value="1"/>
</dbReference>
<evidence type="ECO:0000256" key="6">
    <source>
        <dbReference type="ARBA" id="ARBA00022806"/>
    </source>
</evidence>
<keyword evidence="9" id="KW-0413">Isomerase</keyword>
<dbReference type="GO" id="GO:1990077">
    <property type="term" value="C:primosome complex"/>
    <property type="evidence" value="ECO:0007669"/>
    <property type="project" value="UniProtKB-KW"/>
</dbReference>
<comment type="catalytic activity">
    <reaction evidence="11">
        <text>ATP + H2O = ADP + phosphate + H(+)</text>
        <dbReference type="Rhea" id="RHEA:13065"/>
        <dbReference type="ChEBI" id="CHEBI:15377"/>
        <dbReference type="ChEBI" id="CHEBI:15378"/>
        <dbReference type="ChEBI" id="CHEBI:30616"/>
        <dbReference type="ChEBI" id="CHEBI:43474"/>
        <dbReference type="ChEBI" id="CHEBI:456216"/>
        <dbReference type="EC" id="5.6.2.3"/>
    </reaction>
</comment>
<keyword evidence="8" id="KW-0238">DNA-binding</keyword>
<comment type="similarity">
    <text evidence="1">Belongs to the helicase family. DnaB subfamily.</text>
</comment>
<dbReference type="GO" id="GO:0003677">
    <property type="term" value="F:DNA binding"/>
    <property type="evidence" value="ECO:0007669"/>
    <property type="project" value="UniProtKB-KW"/>
</dbReference>
<dbReference type="Proteomes" id="UP000396835">
    <property type="component" value="Unassembled WGS sequence"/>
</dbReference>
<evidence type="ECO:0000256" key="5">
    <source>
        <dbReference type="ARBA" id="ARBA00022801"/>
    </source>
</evidence>
<keyword evidence="6 13" id="KW-0347">Helicase</keyword>
<evidence type="ECO:0000313" key="13">
    <source>
        <dbReference type="EMBL" id="VFB14401.1"/>
    </source>
</evidence>
<evidence type="ECO:0000256" key="1">
    <source>
        <dbReference type="ARBA" id="ARBA00008428"/>
    </source>
</evidence>
<dbReference type="EC" id="5.6.2.3" evidence="10"/>
<evidence type="ECO:0000256" key="8">
    <source>
        <dbReference type="ARBA" id="ARBA00023125"/>
    </source>
</evidence>
<evidence type="ECO:0000256" key="3">
    <source>
        <dbReference type="ARBA" id="ARBA00022705"/>
    </source>
</evidence>
<keyword evidence="5 13" id="KW-0378">Hydrolase</keyword>
<keyword evidence="2" id="KW-0639">Primosome</keyword>
<dbReference type="SUPFAM" id="SSF52540">
    <property type="entry name" value="P-loop containing nucleoside triphosphate hydrolases"/>
    <property type="match status" value="1"/>
</dbReference>
<dbReference type="PROSITE" id="PS51199">
    <property type="entry name" value="SF4_HELICASE"/>
    <property type="match status" value="1"/>
</dbReference>
<dbReference type="PANTHER" id="PTHR30153:SF2">
    <property type="entry name" value="REPLICATIVE DNA HELICASE"/>
    <property type="match status" value="1"/>
</dbReference>
<dbReference type="SUPFAM" id="SSF48024">
    <property type="entry name" value="N-terminal domain of DnaB helicase"/>
    <property type="match status" value="1"/>
</dbReference>
<dbReference type="Pfam" id="PF03796">
    <property type="entry name" value="DnaB_C"/>
    <property type="match status" value="1"/>
</dbReference>
<reference evidence="13 14" key="1">
    <citation type="submission" date="2019-02" db="EMBL/GenBank/DDBJ databases">
        <authorList>
            <consortium name="Pathogen Informatics"/>
        </authorList>
    </citation>
    <scope>NUCLEOTIDE SEQUENCE [LARGE SCALE GENOMIC DNA]</scope>
    <source>
        <strain evidence="13 14">3012STDY7078512</strain>
    </source>
</reference>
<evidence type="ECO:0000256" key="2">
    <source>
        <dbReference type="ARBA" id="ARBA00022515"/>
    </source>
</evidence>
<dbReference type="AlphaFoldDB" id="A0A449I4P4"/>